<evidence type="ECO:0000256" key="5">
    <source>
        <dbReference type="ARBA" id="ARBA00023237"/>
    </source>
</evidence>
<dbReference type="Pfam" id="PF06629">
    <property type="entry name" value="MipA"/>
    <property type="match status" value="1"/>
</dbReference>
<evidence type="ECO:0000256" key="4">
    <source>
        <dbReference type="ARBA" id="ARBA00023136"/>
    </source>
</evidence>
<gene>
    <name evidence="7" type="ORF">N4G40_17185</name>
</gene>
<evidence type="ECO:0000256" key="3">
    <source>
        <dbReference type="ARBA" id="ARBA00022729"/>
    </source>
</evidence>
<keyword evidence="4" id="KW-0472">Membrane</keyword>
<proteinExistence type="inferred from homology"/>
<dbReference type="RefSeq" id="WP_322543884.1">
    <property type="nucleotide sequence ID" value="NZ_JAOBTT010000002.1"/>
</dbReference>
<comment type="subcellular location">
    <subcellularLocation>
        <location evidence="1">Cell outer membrane</location>
    </subcellularLocation>
</comment>
<reference evidence="8" key="1">
    <citation type="submission" date="2023-07" db="EMBL/GenBank/DDBJ databases">
        <title>Structural and functional analysis of rice phyllospheric bacteria for their antimicrobial properties and defense elicitation against blast disease.</title>
        <authorList>
            <person name="Sahu K.P."/>
            <person name="Asharani P."/>
            <person name="Kumar M."/>
            <person name="Reddy B."/>
            <person name="Kumar A."/>
        </authorList>
    </citation>
    <scope>NUCLEOTIDE SEQUENCE [LARGE SCALE GENOMIC DNA]</scope>
    <source>
        <strain evidence="8">OsEp_Plm_30P10</strain>
    </source>
</reference>
<dbReference type="Proteomes" id="UP001288620">
    <property type="component" value="Unassembled WGS sequence"/>
</dbReference>
<evidence type="ECO:0000256" key="1">
    <source>
        <dbReference type="ARBA" id="ARBA00004442"/>
    </source>
</evidence>
<evidence type="ECO:0000313" key="8">
    <source>
        <dbReference type="Proteomes" id="UP001288620"/>
    </source>
</evidence>
<comment type="similarity">
    <text evidence="2">Belongs to the MipA/OmpV family.</text>
</comment>
<organism evidence="7 8">
    <name type="scientific">Pantoea eucrina</name>
    <dbReference type="NCBI Taxonomy" id="472693"/>
    <lineage>
        <taxon>Bacteria</taxon>
        <taxon>Pseudomonadati</taxon>
        <taxon>Pseudomonadota</taxon>
        <taxon>Gammaproteobacteria</taxon>
        <taxon>Enterobacterales</taxon>
        <taxon>Erwiniaceae</taxon>
        <taxon>Pantoea</taxon>
    </lineage>
</organism>
<keyword evidence="3 6" id="KW-0732">Signal</keyword>
<comment type="caution">
    <text evidence="7">The sequence shown here is derived from an EMBL/GenBank/DDBJ whole genome shotgun (WGS) entry which is preliminary data.</text>
</comment>
<dbReference type="PANTHER" id="PTHR38776:SF1">
    <property type="entry name" value="MLTA-INTERACTING PROTEIN-RELATED"/>
    <property type="match status" value="1"/>
</dbReference>
<keyword evidence="8" id="KW-1185">Reference proteome</keyword>
<feature type="signal peptide" evidence="6">
    <location>
        <begin position="1"/>
        <end position="22"/>
    </location>
</feature>
<evidence type="ECO:0000256" key="6">
    <source>
        <dbReference type="SAM" id="SignalP"/>
    </source>
</evidence>
<protein>
    <submittedName>
        <fullName evidence="7">MipA/OmpV family protein</fullName>
    </submittedName>
</protein>
<dbReference type="EMBL" id="JAOBTT010000002">
    <property type="protein sequence ID" value="MDZ7279987.1"/>
    <property type="molecule type" value="Genomic_DNA"/>
</dbReference>
<dbReference type="InterPro" id="IPR010583">
    <property type="entry name" value="MipA"/>
</dbReference>
<evidence type="ECO:0000313" key="7">
    <source>
        <dbReference type="EMBL" id="MDZ7279987.1"/>
    </source>
</evidence>
<sequence length="258" mass="27710">MSSKIMQGVAALTLITAAAVHADGGPQDGVTVGVGAQYAPRYSGSDAMRMQPVPVLQARQGALFADAQKGIGYDLQSANGIYLEHTLGYDLGRADRHSDWRDGADRLSGMGDIAATVNTGLALGWQLTPWFSIEGKAVLPLSDSQGVNYQASFTLVPLQSQSDTVALQTAALFGDGRYMNTWYGVSEQQSRRSRFSRYDAAAGFYGTNTSLIWDHQFDAHWGTLVSAGYTWLSAHAADSPLVSRRNEGTGLLAITYTF</sequence>
<feature type="chain" id="PRO_5045925310" evidence="6">
    <location>
        <begin position="23"/>
        <end position="258"/>
    </location>
</feature>
<keyword evidence="5" id="KW-0998">Cell outer membrane</keyword>
<dbReference type="PANTHER" id="PTHR38776">
    <property type="entry name" value="MLTA-INTERACTING PROTEIN-RELATED"/>
    <property type="match status" value="1"/>
</dbReference>
<accession>A0ABU5LJ71</accession>
<name>A0ABU5LJ71_9GAMM</name>
<evidence type="ECO:0000256" key="2">
    <source>
        <dbReference type="ARBA" id="ARBA00005722"/>
    </source>
</evidence>